<evidence type="ECO:0000256" key="1">
    <source>
        <dbReference type="ARBA" id="ARBA00009820"/>
    </source>
</evidence>
<keyword evidence="2" id="KW-0732">Signal</keyword>
<evidence type="ECO:0000313" key="3">
    <source>
        <dbReference type="EMBL" id="BDD00140.1"/>
    </source>
</evidence>
<keyword evidence="4" id="KW-1185">Reference proteome</keyword>
<dbReference type="Gene3D" id="2.120.10.30">
    <property type="entry name" value="TolB, C-terminal domain"/>
    <property type="match status" value="1"/>
</dbReference>
<dbReference type="Pfam" id="PF07676">
    <property type="entry name" value="PD40"/>
    <property type="match status" value="1"/>
</dbReference>
<evidence type="ECO:0000256" key="2">
    <source>
        <dbReference type="SAM" id="SignalP"/>
    </source>
</evidence>
<organism evidence="3 4">
    <name type="scientific">Persicobacter psychrovividus</name>
    <dbReference type="NCBI Taxonomy" id="387638"/>
    <lineage>
        <taxon>Bacteria</taxon>
        <taxon>Pseudomonadati</taxon>
        <taxon>Bacteroidota</taxon>
        <taxon>Cytophagia</taxon>
        <taxon>Cytophagales</taxon>
        <taxon>Persicobacteraceae</taxon>
        <taxon>Persicobacter</taxon>
    </lineage>
</organism>
<comment type="similarity">
    <text evidence="1">Belongs to the TolB family.</text>
</comment>
<evidence type="ECO:0008006" key="5">
    <source>
        <dbReference type="Google" id="ProtNLM"/>
    </source>
</evidence>
<protein>
    <recommendedName>
        <fullName evidence="5">Translocation protein TolB</fullName>
    </recommendedName>
</protein>
<accession>A0ABN6LAH1</accession>
<dbReference type="Gene3D" id="2.120.10.60">
    <property type="entry name" value="Tricorn protease N-terminal domain"/>
    <property type="match status" value="1"/>
</dbReference>
<dbReference type="RefSeq" id="WP_338397178.1">
    <property type="nucleotide sequence ID" value="NZ_AP025292.1"/>
</dbReference>
<feature type="signal peptide" evidence="2">
    <location>
        <begin position="1"/>
        <end position="24"/>
    </location>
</feature>
<feature type="chain" id="PRO_5045632978" description="Translocation protein TolB" evidence="2">
    <location>
        <begin position="25"/>
        <end position="1098"/>
    </location>
</feature>
<reference evidence="3 4" key="1">
    <citation type="submission" date="2021-12" db="EMBL/GenBank/DDBJ databases">
        <title>Genome sequencing of bacteria with rrn-lacking chromosome and rrn-plasmid.</title>
        <authorList>
            <person name="Anda M."/>
            <person name="Iwasaki W."/>
        </authorList>
    </citation>
    <scope>NUCLEOTIDE SEQUENCE [LARGE SCALE GENOMIC DNA]</scope>
    <source>
        <strain evidence="3 4">NBRC 101262</strain>
    </source>
</reference>
<dbReference type="InterPro" id="IPR011042">
    <property type="entry name" value="6-blade_b-propeller_TolB-like"/>
</dbReference>
<dbReference type="InterPro" id="IPR011659">
    <property type="entry name" value="WD40"/>
</dbReference>
<name>A0ABN6LAH1_9BACT</name>
<dbReference type="PANTHER" id="PTHR36842">
    <property type="entry name" value="PROTEIN TOLB HOMOLOG"/>
    <property type="match status" value="1"/>
</dbReference>
<evidence type="ECO:0000313" key="4">
    <source>
        <dbReference type="Proteomes" id="UP001354989"/>
    </source>
</evidence>
<proteinExistence type="inferred from homology"/>
<dbReference type="Gene3D" id="2.40.160.50">
    <property type="entry name" value="membrane protein fhac: a member of the omp85/tpsb transporter family"/>
    <property type="match status" value="1"/>
</dbReference>
<gene>
    <name evidence="3" type="ORF">PEPS_24200</name>
</gene>
<dbReference type="Proteomes" id="UP001354989">
    <property type="component" value="Chromosome"/>
</dbReference>
<dbReference type="EMBL" id="AP025292">
    <property type="protein sequence ID" value="BDD00140.1"/>
    <property type="molecule type" value="Genomic_DNA"/>
</dbReference>
<dbReference type="SUPFAM" id="SSF82171">
    <property type="entry name" value="DPP6 N-terminal domain-like"/>
    <property type="match status" value="1"/>
</dbReference>
<sequence length="1098" mass="126077">MYHRLLICALFASLFFQLNLTADAQALRDQFGKNRIQYKVKKWQYYSTDNFDIFYYEGGQKTAKLGIEYLEKEFDKMTDAIGYSPYSKIKIFLYNSEDDLRQSNVGLNGNQYTIGGQTNFTKSHVEMAVPGTMTEYRETLLYNVGKLLVEDMMFGGSLAEMFQSAYLLHLPTWFVTGASAYISKGWSVEMDDFVRELILSKDFKRVNSYSGPEAELLGQSIWNFIAERYGKANLSNILNLTRIIRNEERSIVSTLGISYPEFIAEWQRFYTDMSANVVGTYQMPADQLAITSKNGQSKAYDNIRISPDGSKMAYAVNKSGKYNVVIREIASGKEKVILKTGFKVVNQQVKGQLPLVSWKDDDQLGIIYLKKGQSYLQMYSLSSKSFLERPLNRINNVTAFDIKKDSNVGVIAGDRKGRNGLFLVSLKRFSLRMITKDLYDDRQPRFIPNTNSIVFASNRVSDTLSVKEGELLNMPESYNIFLYNLDTTRKVLTRVTRNIGKNMQPVPVSDRYFYYLSDQQGIRNLYRYDLENQLYQQVSNYAVSIHDYDIGPDNNFSFIAKKGDQDFIYYQANAPLGQSIFTPATGRRQLLNAKKVRNKLIMRKKEAIADSLRRVEQELEKFNETLRSPSSLQLDSLSKALTAPDQLDSTGLNTSSYIEEEQGLINTDDYEFDVAGPPVAKKRESFLTKYRLMRRDSEVLGPENYETYFRMNNLLTSFVIDPLMGFGVQMEAEMTDLLEDHRFYGGFVMATDFRSGSFFAEYEYLKHFLDYRLRYDRRVLNMMTQDFTDHQYRQNKIDASVSLPLSVSSRVTLASVLNHTYWVDRSADNLISPPLVPTSEPQNIYLGLKAEYVFDNTTSTGLNLREGMRFRGGVEAYSSVYGDLRNYGKMDLDFRNYFKIHREIVLATRLYYGRFFGPGSKSFLLGGVNNWLFNRTDNAGLDAESGDPLYFKQDVNNSDVLFAEYVTDLRGFNYNTFNGSNVLLANAELRIPLIRYLSKEPISSNFLRNLQFIGFFDIGSSWTGPSAFARENNINTDIVNGGPFEGKINNFKNPWLYSYGTGVRTSMLGYFVRFDVAWATEDYQQRKPRLSISIGYDF</sequence>